<evidence type="ECO:0000313" key="2">
    <source>
        <dbReference type="WBParaSite" id="JU765_v2.g17660.t1"/>
    </source>
</evidence>
<proteinExistence type="predicted"/>
<reference evidence="2" key="1">
    <citation type="submission" date="2022-11" db="UniProtKB">
        <authorList>
            <consortium name="WormBaseParasite"/>
        </authorList>
    </citation>
    <scope>IDENTIFICATION</scope>
</reference>
<organism evidence="1 2">
    <name type="scientific">Panagrolaimus sp. JU765</name>
    <dbReference type="NCBI Taxonomy" id="591449"/>
    <lineage>
        <taxon>Eukaryota</taxon>
        <taxon>Metazoa</taxon>
        <taxon>Ecdysozoa</taxon>
        <taxon>Nematoda</taxon>
        <taxon>Chromadorea</taxon>
        <taxon>Rhabditida</taxon>
        <taxon>Tylenchina</taxon>
        <taxon>Panagrolaimomorpha</taxon>
        <taxon>Panagrolaimoidea</taxon>
        <taxon>Panagrolaimidae</taxon>
        <taxon>Panagrolaimus</taxon>
    </lineage>
</organism>
<protein>
    <submittedName>
        <fullName evidence="2">Uncharacterized protein</fullName>
    </submittedName>
</protein>
<accession>A0AC34QMU6</accession>
<name>A0AC34QMU6_9BILA</name>
<sequence>MIQNFVLTRKNEKQSRTKKATRFSIKLSGFFERFKKKSGAVNFWTGKEGRQSRPKREKPLGKSRRENGIDDSSLSKVRNGCKDRKIKNKCHR</sequence>
<evidence type="ECO:0000313" key="1">
    <source>
        <dbReference type="Proteomes" id="UP000887576"/>
    </source>
</evidence>
<dbReference type="WBParaSite" id="JU765_v2.g17660.t1">
    <property type="protein sequence ID" value="JU765_v2.g17660.t1"/>
    <property type="gene ID" value="JU765_v2.g17660"/>
</dbReference>
<dbReference type="Proteomes" id="UP000887576">
    <property type="component" value="Unplaced"/>
</dbReference>